<evidence type="ECO:0000256" key="2">
    <source>
        <dbReference type="ARBA" id="ARBA00023157"/>
    </source>
</evidence>
<dbReference type="Pfam" id="PF10203">
    <property type="entry name" value="Pet191_N"/>
    <property type="match status" value="1"/>
</dbReference>
<dbReference type="AlphaFoldDB" id="A0A177WYC4"/>
<evidence type="ECO:0000256" key="1">
    <source>
        <dbReference type="ARBA" id="ARBA00007785"/>
    </source>
</evidence>
<sequence length="120" mass="13559">MPSCDRFFEDLAECLMASDCVVKYGKRPQECVEAIMRAKLYDRSISQPETILVDNVIPPPDSYTPSECMLKHQAYQECKVHLMNPRRRFRTPYGGPAPKNDSNVSNDTLGAGAENSPQQY</sequence>
<dbReference type="OrthoDB" id="282149at2759"/>
<accession>A0A177WYC4</accession>
<dbReference type="PANTHER" id="PTHR28627:SF1">
    <property type="entry name" value="CYTOCHROME C OXIDASE ASSEMBLY FACTOR 5"/>
    <property type="match status" value="1"/>
</dbReference>
<dbReference type="GO" id="GO:0033617">
    <property type="term" value="P:mitochondrial respiratory chain complex IV assembly"/>
    <property type="evidence" value="ECO:0007669"/>
    <property type="project" value="TreeGrafter"/>
</dbReference>
<dbReference type="VEuPathDB" id="FungiDB:BDEG_28108"/>
<dbReference type="EMBL" id="DS022314">
    <property type="protein sequence ID" value="OAJ44928.1"/>
    <property type="molecule type" value="Genomic_DNA"/>
</dbReference>
<reference evidence="4 5" key="1">
    <citation type="submission" date="2006-10" db="EMBL/GenBank/DDBJ databases">
        <title>The Genome Sequence of Batrachochytrium dendrobatidis JEL423.</title>
        <authorList>
            <consortium name="The Broad Institute Genome Sequencing Platform"/>
            <person name="Birren B."/>
            <person name="Lander E."/>
            <person name="Galagan J."/>
            <person name="Cuomo C."/>
            <person name="Devon K."/>
            <person name="Jaffe D."/>
            <person name="Butler J."/>
            <person name="Alvarez P."/>
            <person name="Gnerre S."/>
            <person name="Grabherr M."/>
            <person name="Kleber M."/>
            <person name="Mauceli E."/>
            <person name="Brockman W."/>
            <person name="Young S."/>
            <person name="LaButti K."/>
            <person name="Sykes S."/>
            <person name="DeCaprio D."/>
            <person name="Crawford M."/>
            <person name="Koehrsen M."/>
            <person name="Engels R."/>
            <person name="Montgomery P."/>
            <person name="Pearson M."/>
            <person name="Howarth C."/>
            <person name="Larson L."/>
            <person name="White J."/>
            <person name="O'Leary S."/>
            <person name="Kodira C."/>
            <person name="Zeng Q."/>
            <person name="Yandava C."/>
            <person name="Alvarado L."/>
            <person name="Longcore J."/>
            <person name="James T."/>
        </authorList>
    </citation>
    <scope>NUCLEOTIDE SEQUENCE [LARGE SCALE GENOMIC DNA]</scope>
    <source>
        <strain evidence="4 5">JEL423</strain>
    </source>
</reference>
<dbReference type="PANTHER" id="PTHR28627">
    <property type="entry name" value="CYTOCHROME C OXIDASE ASSEMBLY FACTOR 5"/>
    <property type="match status" value="1"/>
</dbReference>
<keyword evidence="2" id="KW-1015">Disulfide bond</keyword>
<gene>
    <name evidence="4" type="ORF">BDEG_28108</name>
</gene>
<name>A0A177WYC4_BATDL</name>
<evidence type="ECO:0000313" key="5">
    <source>
        <dbReference type="Proteomes" id="UP000077115"/>
    </source>
</evidence>
<organism evidence="4 5">
    <name type="scientific">Batrachochytrium dendrobatidis (strain JEL423)</name>
    <dbReference type="NCBI Taxonomy" id="403673"/>
    <lineage>
        <taxon>Eukaryota</taxon>
        <taxon>Fungi</taxon>
        <taxon>Fungi incertae sedis</taxon>
        <taxon>Chytridiomycota</taxon>
        <taxon>Chytridiomycota incertae sedis</taxon>
        <taxon>Chytridiomycetes</taxon>
        <taxon>Rhizophydiales</taxon>
        <taxon>Rhizophydiales incertae sedis</taxon>
        <taxon>Batrachochytrium</taxon>
    </lineage>
</organism>
<evidence type="ECO:0000313" key="4">
    <source>
        <dbReference type="EMBL" id="OAJ44928.1"/>
    </source>
</evidence>
<reference evidence="4 5" key="2">
    <citation type="submission" date="2016-05" db="EMBL/GenBank/DDBJ databases">
        <title>Lineage-specific infection strategies underlie the spectrum of fungal disease in amphibians.</title>
        <authorList>
            <person name="Cuomo C.A."/>
            <person name="Farrer R.A."/>
            <person name="James T."/>
            <person name="Longcore J."/>
            <person name="Birren B."/>
        </authorList>
    </citation>
    <scope>NUCLEOTIDE SEQUENCE [LARGE SCALE GENOMIC DNA]</scope>
    <source>
        <strain evidence="4 5">JEL423</strain>
    </source>
</reference>
<comment type="similarity">
    <text evidence="1">Belongs to the PET191 family.</text>
</comment>
<protein>
    <submittedName>
        <fullName evidence="4">Uncharacterized protein</fullName>
    </submittedName>
</protein>
<proteinExistence type="inferred from homology"/>
<dbReference type="InterPro" id="IPR018793">
    <property type="entry name" value="Cyt_c_oxidase_assmbl_Pet191"/>
</dbReference>
<evidence type="ECO:0000256" key="3">
    <source>
        <dbReference type="SAM" id="MobiDB-lite"/>
    </source>
</evidence>
<feature type="region of interest" description="Disordered" evidence="3">
    <location>
        <begin position="87"/>
        <end position="120"/>
    </location>
</feature>
<dbReference type="Proteomes" id="UP000077115">
    <property type="component" value="Unassembled WGS sequence"/>
</dbReference>
<dbReference type="GO" id="GO:0005739">
    <property type="term" value="C:mitochondrion"/>
    <property type="evidence" value="ECO:0007669"/>
    <property type="project" value="TreeGrafter"/>
</dbReference>